<dbReference type="AlphaFoldDB" id="X1RN89"/>
<reference evidence="2" key="1">
    <citation type="journal article" date="2014" name="Front. Microbiol.">
        <title>High frequency of phylogenetically diverse reductive dehalogenase-homologous genes in deep subseafloor sedimentary metagenomes.</title>
        <authorList>
            <person name="Kawai M."/>
            <person name="Futagami T."/>
            <person name="Toyoda A."/>
            <person name="Takaki Y."/>
            <person name="Nishi S."/>
            <person name="Hori S."/>
            <person name="Arai W."/>
            <person name="Tsubouchi T."/>
            <person name="Morono Y."/>
            <person name="Uchiyama I."/>
            <person name="Ito T."/>
            <person name="Fujiyama A."/>
            <person name="Inagaki F."/>
            <person name="Takami H."/>
        </authorList>
    </citation>
    <scope>NUCLEOTIDE SEQUENCE</scope>
    <source>
        <strain evidence="2">Expedition CK06-06</strain>
    </source>
</reference>
<comment type="caution">
    <text evidence="2">The sequence shown here is derived from an EMBL/GenBank/DDBJ whole genome shotgun (WGS) entry which is preliminary data.</text>
</comment>
<protein>
    <recommendedName>
        <fullName evidence="1">Pterin-binding domain-containing protein</fullName>
    </recommendedName>
</protein>
<dbReference type="PROSITE" id="PS50972">
    <property type="entry name" value="PTERIN_BINDING"/>
    <property type="match status" value="1"/>
</dbReference>
<sequence length="79" mass="8637">MIFIGERINTGFKDVKAAVENKDADVIKKWAVKQTEAGATYLDVNLGAVSSKPEDLCWMIEQVQAASDLPISIDTNKPV</sequence>
<dbReference type="SUPFAM" id="SSF51717">
    <property type="entry name" value="Dihydropteroate synthetase-like"/>
    <property type="match status" value="1"/>
</dbReference>
<proteinExistence type="predicted"/>
<dbReference type="GO" id="GO:0042558">
    <property type="term" value="P:pteridine-containing compound metabolic process"/>
    <property type="evidence" value="ECO:0007669"/>
    <property type="project" value="InterPro"/>
</dbReference>
<dbReference type="InterPro" id="IPR011005">
    <property type="entry name" value="Dihydropteroate_synth-like_sf"/>
</dbReference>
<dbReference type="Gene3D" id="3.20.20.20">
    <property type="entry name" value="Dihydropteroate synthase-like"/>
    <property type="match status" value="1"/>
</dbReference>
<evidence type="ECO:0000259" key="1">
    <source>
        <dbReference type="PROSITE" id="PS50972"/>
    </source>
</evidence>
<accession>X1RN89</accession>
<gene>
    <name evidence="2" type="ORF">S12H4_14450</name>
</gene>
<feature type="non-terminal residue" evidence="2">
    <location>
        <position position="79"/>
    </location>
</feature>
<organism evidence="2">
    <name type="scientific">marine sediment metagenome</name>
    <dbReference type="NCBI Taxonomy" id="412755"/>
    <lineage>
        <taxon>unclassified sequences</taxon>
        <taxon>metagenomes</taxon>
        <taxon>ecological metagenomes</taxon>
    </lineage>
</organism>
<name>X1RN89_9ZZZZ</name>
<evidence type="ECO:0000313" key="2">
    <source>
        <dbReference type="EMBL" id="GAI82113.1"/>
    </source>
</evidence>
<dbReference type="InterPro" id="IPR000489">
    <property type="entry name" value="Pterin-binding_dom"/>
</dbReference>
<feature type="domain" description="Pterin-binding" evidence="1">
    <location>
        <begin position="1"/>
        <end position="79"/>
    </location>
</feature>
<dbReference type="EMBL" id="BARW01006891">
    <property type="protein sequence ID" value="GAI82113.1"/>
    <property type="molecule type" value="Genomic_DNA"/>
</dbReference>